<keyword evidence="2" id="KW-1185">Reference proteome</keyword>
<sequence length="340" mass="34206">MPLPEGIPTVRLTGRFLTHDGRPLAGQIVIRAPGLITFSEYDVILGGPVTAPLDATGAFAVEIPATDAPGMNPSGWSYTVAEQLAGVPTNRVYQVLLPAVVPEADLADLAPTDPTTPNYVAVRGDSAYEVAVRQGFEGTVEQWLASLVGPQGSAGAPGPAGTPGIVQSVNGHSAANVVLEADDVNAVPTTAVGAADGVAGLDATGRVPVAQLPGDVALKSTDTPLASTTTPAADPHLSLPVAAGIYDVELIAAWTTGGGGLRATWAVPAGASMVWTDNDGVGATAANSVVTFTSANGTCFKGTLIAPAAGTVAFQWAQNTANTNPTTLRAGCSLRLTRIA</sequence>
<evidence type="ECO:0000313" key="1">
    <source>
        <dbReference type="EMBL" id="MFM9613922.1"/>
    </source>
</evidence>
<gene>
    <name evidence="1" type="ORF">ACKI18_35205</name>
</gene>
<proteinExistence type="predicted"/>
<reference evidence="1 2" key="1">
    <citation type="submission" date="2024-12" db="EMBL/GenBank/DDBJ databases">
        <title>Forecasting of Potato common scab and diversities of Pathogenic streptomyces spp. in china.</title>
        <authorList>
            <person name="Handique U."/>
            <person name="Wu J."/>
        </authorList>
    </citation>
    <scope>NUCLEOTIDE SEQUENCE [LARGE SCALE GENOMIC DNA]</scope>
    <source>
        <strain evidence="1 2">ZRIMU1530</strain>
    </source>
</reference>
<organism evidence="1 2">
    <name type="scientific">Streptomyces niveiscabiei</name>
    <dbReference type="NCBI Taxonomy" id="164115"/>
    <lineage>
        <taxon>Bacteria</taxon>
        <taxon>Bacillati</taxon>
        <taxon>Actinomycetota</taxon>
        <taxon>Actinomycetes</taxon>
        <taxon>Kitasatosporales</taxon>
        <taxon>Streptomycetaceae</taxon>
        <taxon>Streptomyces</taxon>
    </lineage>
</organism>
<dbReference type="RefSeq" id="WP_409122795.1">
    <property type="nucleotide sequence ID" value="NZ_JBJVNI010000023.1"/>
</dbReference>
<dbReference type="Proteomes" id="UP001631957">
    <property type="component" value="Unassembled WGS sequence"/>
</dbReference>
<comment type="caution">
    <text evidence="1">The sequence shown here is derived from an EMBL/GenBank/DDBJ whole genome shotgun (WGS) entry which is preliminary data.</text>
</comment>
<evidence type="ECO:0000313" key="2">
    <source>
        <dbReference type="Proteomes" id="UP001631957"/>
    </source>
</evidence>
<name>A0ABW9I4M4_9ACTN</name>
<accession>A0ABW9I4M4</accession>
<dbReference type="EMBL" id="JBJVNI010000023">
    <property type="protein sequence ID" value="MFM9613922.1"/>
    <property type="molecule type" value="Genomic_DNA"/>
</dbReference>
<protein>
    <submittedName>
        <fullName evidence="1">Uncharacterized protein</fullName>
    </submittedName>
</protein>